<dbReference type="Gene3D" id="3.10.180.10">
    <property type="entry name" value="2,3-Dihydroxybiphenyl 1,2-Dioxygenase, domain 1"/>
    <property type="match status" value="1"/>
</dbReference>
<dbReference type="OrthoDB" id="9794917at2"/>
<dbReference type="SUPFAM" id="SSF54593">
    <property type="entry name" value="Glyoxalase/Bleomycin resistance protein/Dihydroxybiphenyl dioxygenase"/>
    <property type="match status" value="1"/>
</dbReference>
<dbReference type="PROSITE" id="PS51819">
    <property type="entry name" value="VOC"/>
    <property type="match status" value="1"/>
</dbReference>
<dbReference type="PANTHER" id="PTHR36437:SF2">
    <property type="entry name" value="GLYOXALASE_BLEOMYCIN RESISTANCE PROTEIN_DIOXYGENASE"/>
    <property type="match status" value="1"/>
</dbReference>
<dbReference type="Pfam" id="PF00903">
    <property type="entry name" value="Glyoxalase"/>
    <property type="match status" value="1"/>
</dbReference>
<reference evidence="2 3" key="1">
    <citation type="journal article" date="2018" name="Genome Announc.">
        <title>Draft Genome Sequence of "Candidatus Phycosocius bacilliformis," an Alphaproteobacterial Ectosymbiont of the Hydrocarbon-Producing Green Alga Botryococcus braunii.</title>
        <authorList>
            <person name="Tanabe Y."/>
            <person name="Yamaguchi H."/>
            <person name="Watanabe M.M."/>
        </authorList>
    </citation>
    <scope>NUCLEOTIDE SEQUENCE [LARGE SCALE GENOMIC DNA]</scope>
    <source>
        <strain evidence="2 3">BOTRYCO-2</strain>
    </source>
</reference>
<dbReference type="InterPro" id="IPR037523">
    <property type="entry name" value="VOC_core"/>
</dbReference>
<protein>
    <recommendedName>
        <fullName evidence="1">VOC domain-containing protein</fullName>
    </recommendedName>
</protein>
<dbReference type="Proteomes" id="UP000245086">
    <property type="component" value="Unassembled WGS sequence"/>
</dbReference>
<evidence type="ECO:0000313" key="2">
    <source>
        <dbReference type="EMBL" id="GBF57767.1"/>
    </source>
</evidence>
<dbReference type="InterPro" id="IPR029068">
    <property type="entry name" value="Glyas_Bleomycin-R_OHBP_Dase"/>
</dbReference>
<name>A0A2P2E9M6_9PROT</name>
<dbReference type="PANTHER" id="PTHR36437">
    <property type="entry name" value="GLYOXALASE/BLEOMYCIN RESISTANCE PROTEIN/DIOXYGENASE"/>
    <property type="match status" value="1"/>
</dbReference>
<dbReference type="InterPro" id="IPR004360">
    <property type="entry name" value="Glyas_Fos-R_dOase_dom"/>
</dbReference>
<gene>
    <name evidence="2" type="ORF">PbB2_01436</name>
</gene>
<dbReference type="AlphaFoldDB" id="A0A2P2E9M6"/>
<organism evidence="2 3">
    <name type="scientific">Candidatus Phycosocius bacilliformis</name>
    <dbReference type="NCBI Taxonomy" id="1445552"/>
    <lineage>
        <taxon>Bacteria</taxon>
        <taxon>Pseudomonadati</taxon>
        <taxon>Pseudomonadota</taxon>
        <taxon>Alphaproteobacteria</taxon>
        <taxon>Caulobacterales</taxon>
        <taxon>Caulobacterales incertae sedis</taxon>
        <taxon>Candidatus Phycosocius</taxon>
    </lineage>
</organism>
<accession>A0A2P2E9M6</accession>
<dbReference type="EMBL" id="BFBR01000004">
    <property type="protein sequence ID" value="GBF57767.1"/>
    <property type="molecule type" value="Genomic_DNA"/>
</dbReference>
<evidence type="ECO:0000259" key="1">
    <source>
        <dbReference type="PROSITE" id="PS51819"/>
    </source>
</evidence>
<comment type="caution">
    <text evidence="2">The sequence shown here is derived from an EMBL/GenBank/DDBJ whole genome shotgun (WGS) entry which is preliminary data.</text>
</comment>
<feature type="domain" description="VOC" evidence="1">
    <location>
        <begin position="3"/>
        <end position="127"/>
    </location>
</feature>
<dbReference type="RefSeq" id="WP_108984654.1">
    <property type="nucleotide sequence ID" value="NZ_BFBR01000004.1"/>
</dbReference>
<sequence>MGFLSAITILVRDYDEAITWYVAKLGFVLVVDTPMGADKRWVVVAPQADAQTRIVLARATGPEQTSLIGRQMGGRVGFFLQTENFEASYQRMLEAGVQFREAPRQEAYGQVVVFEDCYGNGWDLIQPKQPD</sequence>
<evidence type="ECO:0000313" key="3">
    <source>
        <dbReference type="Proteomes" id="UP000245086"/>
    </source>
</evidence>
<keyword evidence="3" id="KW-1185">Reference proteome</keyword>
<proteinExistence type="predicted"/>